<evidence type="ECO:0000313" key="3">
    <source>
        <dbReference type="Proteomes" id="UP000735302"/>
    </source>
</evidence>
<evidence type="ECO:0000256" key="1">
    <source>
        <dbReference type="SAM" id="Phobius"/>
    </source>
</evidence>
<organism evidence="2 3">
    <name type="scientific">Plakobranchus ocellatus</name>
    <dbReference type="NCBI Taxonomy" id="259542"/>
    <lineage>
        <taxon>Eukaryota</taxon>
        <taxon>Metazoa</taxon>
        <taxon>Spiralia</taxon>
        <taxon>Lophotrochozoa</taxon>
        <taxon>Mollusca</taxon>
        <taxon>Gastropoda</taxon>
        <taxon>Heterobranchia</taxon>
        <taxon>Euthyneura</taxon>
        <taxon>Panpulmonata</taxon>
        <taxon>Sacoglossa</taxon>
        <taxon>Placobranchoidea</taxon>
        <taxon>Plakobranchidae</taxon>
        <taxon>Plakobranchus</taxon>
    </lineage>
</organism>
<name>A0AAV4D774_9GAST</name>
<proteinExistence type="predicted"/>
<dbReference type="Proteomes" id="UP000735302">
    <property type="component" value="Unassembled WGS sequence"/>
</dbReference>
<evidence type="ECO:0008006" key="4">
    <source>
        <dbReference type="Google" id="ProtNLM"/>
    </source>
</evidence>
<feature type="transmembrane region" description="Helical" evidence="1">
    <location>
        <begin position="24"/>
        <end position="50"/>
    </location>
</feature>
<dbReference type="AlphaFoldDB" id="A0AAV4D774"/>
<sequence length="91" mass="9458">MVVGMVVVIESGNDYGDDGGSGDIRVMVVLMVVVKIMIMVIIVVVMVAIYDGGWVGLTGNANGSYIYGSGDVGGDGCRSLVAVVMIMVIVW</sequence>
<protein>
    <recommendedName>
        <fullName evidence="4">Transmembrane protein</fullName>
    </recommendedName>
</protein>
<keyword evidence="1" id="KW-0472">Membrane</keyword>
<evidence type="ECO:0000313" key="2">
    <source>
        <dbReference type="EMBL" id="GFO40082.1"/>
    </source>
</evidence>
<accession>A0AAV4D774</accession>
<keyword evidence="1" id="KW-1133">Transmembrane helix</keyword>
<gene>
    <name evidence="2" type="ORF">PoB_006658700</name>
</gene>
<keyword evidence="1" id="KW-0812">Transmembrane</keyword>
<comment type="caution">
    <text evidence="2">The sequence shown here is derived from an EMBL/GenBank/DDBJ whole genome shotgun (WGS) entry which is preliminary data.</text>
</comment>
<reference evidence="2 3" key="1">
    <citation type="journal article" date="2021" name="Elife">
        <title>Chloroplast acquisition without the gene transfer in kleptoplastic sea slugs, Plakobranchus ocellatus.</title>
        <authorList>
            <person name="Maeda T."/>
            <person name="Takahashi S."/>
            <person name="Yoshida T."/>
            <person name="Shimamura S."/>
            <person name="Takaki Y."/>
            <person name="Nagai Y."/>
            <person name="Toyoda A."/>
            <person name="Suzuki Y."/>
            <person name="Arimoto A."/>
            <person name="Ishii H."/>
            <person name="Satoh N."/>
            <person name="Nishiyama T."/>
            <person name="Hasebe M."/>
            <person name="Maruyama T."/>
            <person name="Minagawa J."/>
            <person name="Obokata J."/>
            <person name="Shigenobu S."/>
        </authorList>
    </citation>
    <scope>NUCLEOTIDE SEQUENCE [LARGE SCALE GENOMIC DNA]</scope>
</reference>
<keyword evidence="3" id="KW-1185">Reference proteome</keyword>
<dbReference type="EMBL" id="BLXT01007574">
    <property type="protein sequence ID" value="GFO40082.1"/>
    <property type="molecule type" value="Genomic_DNA"/>
</dbReference>